<dbReference type="SUPFAM" id="SSF51445">
    <property type="entry name" value="(Trans)glycosidases"/>
    <property type="match status" value="1"/>
</dbReference>
<dbReference type="Pfam" id="PF00128">
    <property type="entry name" value="Alpha-amylase"/>
    <property type="match status" value="1"/>
</dbReference>
<name>A0A291RP62_9NOCA</name>
<reference evidence="4 5" key="1">
    <citation type="submission" date="2017-10" db="EMBL/GenBank/DDBJ databases">
        <title>Comparative genomics between pathogenic Norcardia.</title>
        <authorList>
            <person name="Zeng L."/>
        </authorList>
    </citation>
    <scope>NUCLEOTIDE SEQUENCE [LARGE SCALE GENOMIC DNA]</scope>
    <source>
        <strain evidence="4 5">NC_YFY_NT001</strain>
    </source>
</reference>
<dbReference type="InterPro" id="IPR017853">
    <property type="entry name" value="GH"/>
</dbReference>
<protein>
    <submittedName>
        <fullName evidence="4">Alpha-glucosidase</fullName>
    </submittedName>
</protein>
<comment type="similarity">
    <text evidence="1">Belongs to the glycosyl hydrolase 13 family.</text>
</comment>
<dbReference type="RefSeq" id="WP_098696376.1">
    <property type="nucleotide sequence ID" value="NZ_CP023778.1"/>
</dbReference>
<dbReference type="GO" id="GO:0009313">
    <property type="term" value="P:oligosaccharide catabolic process"/>
    <property type="evidence" value="ECO:0007669"/>
    <property type="project" value="TreeGrafter"/>
</dbReference>
<dbReference type="InterPro" id="IPR006047">
    <property type="entry name" value="GH13_cat_dom"/>
</dbReference>
<dbReference type="InterPro" id="IPR045857">
    <property type="entry name" value="O16G_dom_2"/>
</dbReference>
<dbReference type="Gene3D" id="3.90.400.10">
    <property type="entry name" value="Oligo-1,6-glucosidase, Domain 2"/>
    <property type="match status" value="1"/>
</dbReference>
<evidence type="ECO:0000259" key="3">
    <source>
        <dbReference type="SMART" id="SM00642"/>
    </source>
</evidence>
<dbReference type="KEGG" id="ntp:CRH09_27345"/>
<dbReference type="AlphaFoldDB" id="A0A291RP62"/>
<dbReference type="GO" id="GO:0004556">
    <property type="term" value="F:alpha-amylase activity"/>
    <property type="evidence" value="ECO:0007669"/>
    <property type="project" value="TreeGrafter"/>
</dbReference>
<evidence type="ECO:0000256" key="1">
    <source>
        <dbReference type="ARBA" id="ARBA00008061"/>
    </source>
</evidence>
<feature type="compositionally biased region" description="Basic and acidic residues" evidence="2">
    <location>
        <begin position="409"/>
        <end position="423"/>
    </location>
</feature>
<dbReference type="Gene3D" id="3.20.20.80">
    <property type="entry name" value="Glycosidases"/>
    <property type="match status" value="1"/>
</dbReference>
<dbReference type="PANTHER" id="PTHR10357:SF179">
    <property type="entry name" value="NEUTRAL AND BASIC AMINO ACID TRANSPORT PROTEIN RBAT"/>
    <property type="match status" value="1"/>
</dbReference>
<dbReference type="EMBL" id="CP023778">
    <property type="protein sequence ID" value="ATL69343.1"/>
    <property type="molecule type" value="Genomic_DNA"/>
</dbReference>
<accession>A0A291RP62</accession>
<feature type="domain" description="Glycosyl hydrolase family 13 catalytic" evidence="3">
    <location>
        <begin position="22"/>
        <end position="424"/>
    </location>
</feature>
<sequence>MTTTDIRDVTAPDWWRHAVIYQVYLRSFADGNGDGVGDIAGLRSRLPYLAVLGVDAVWINPWYRSPMADAGYDVADPRDIDPVFGTLAEADAMIAEAHALGLRVLLDIVPNHSSDRRPWFQAALAAGPGSPERERYWFRPGRGANGELPPNNWRSEFGGPAWTRVTDPDGTPGEWYLHLFAPQQPDLNWNHPEVRADFEATLRFWFDRGVDGFRIDVAPGMIKHDNLPDVLAAGHGPGEHPHWDRDAVHQIYRGWRKIADSYFTPRVFVAEAWVDTPDRLALYLRPDELHTAFNFHYLVTPWRAEELRATITETVDAHASVGAPPSWVLSNHDVARHVSRYARHQSGKPLRLLDDVVELPADLATGTRRARAAVLLMLALPGCAYVYLGEELGLPEVEDLPDDAFQDPTWERSGRTSRGRDGCRVPIPWAGAEPPYGFNKIGNGRTWLPQPGNWAPYTAEAQKGDPTSTLELYRNALRVRRATAALGDGDMRWEDAPDGVLSFSREPGFQCLVNISDGPIAIPAGTETLLASDGITGGALPVDTAVWLRTTR</sequence>
<dbReference type="GeneID" id="88361019"/>
<dbReference type="GO" id="GO:0016853">
    <property type="term" value="F:isomerase activity"/>
    <property type="evidence" value="ECO:0007669"/>
    <property type="project" value="UniProtKB-KW"/>
</dbReference>
<dbReference type="CDD" id="cd11332">
    <property type="entry name" value="AmyAc_OligoGlu_TS"/>
    <property type="match status" value="1"/>
</dbReference>
<dbReference type="SMART" id="SM00642">
    <property type="entry name" value="Aamy"/>
    <property type="match status" value="1"/>
</dbReference>
<organism evidence="4 5">
    <name type="scientific">Nocardia terpenica</name>
    <dbReference type="NCBI Taxonomy" id="455432"/>
    <lineage>
        <taxon>Bacteria</taxon>
        <taxon>Bacillati</taxon>
        <taxon>Actinomycetota</taxon>
        <taxon>Actinomycetes</taxon>
        <taxon>Mycobacteriales</taxon>
        <taxon>Nocardiaceae</taxon>
        <taxon>Nocardia</taxon>
    </lineage>
</organism>
<feature type="region of interest" description="Disordered" evidence="2">
    <location>
        <begin position="405"/>
        <end position="426"/>
    </location>
</feature>
<dbReference type="PANTHER" id="PTHR10357">
    <property type="entry name" value="ALPHA-AMYLASE FAMILY MEMBER"/>
    <property type="match status" value="1"/>
</dbReference>
<evidence type="ECO:0000313" key="5">
    <source>
        <dbReference type="Proteomes" id="UP000221961"/>
    </source>
</evidence>
<gene>
    <name evidence="4" type="ORF">CRH09_27345</name>
</gene>
<evidence type="ECO:0000256" key="2">
    <source>
        <dbReference type="SAM" id="MobiDB-lite"/>
    </source>
</evidence>
<evidence type="ECO:0000313" key="4">
    <source>
        <dbReference type="EMBL" id="ATL69343.1"/>
    </source>
</evidence>
<proteinExistence type="inferred from homology"/>
<dbReference type="Proteomes" id="UP000221961">
    <property type="component" value="Chromosome"/>
</dbReference>